<feature type="region of interest" description="Disordered" evidence="1">
    <location>
        <begin position="1"/>
        <end position="20"/>
    </location>
</feature>
<organism evidence="2 3">
    <name type="scientific">Pseudomonas syringae pv. maculicola</name>
    <dbReference type="NCBI Taxonomy" id="59511"/>
    <lineage>
        <taxon>Bacteria</taxon>
        <taxon>Pseudomonadati</taxon>
        <taxon>Pseudomonadota</taxon>
        <taxon>Gammaproteobacteria</taxon>
        <taxon>Pseudomonadales</taxon>
        <taxon>Pseudomonadaceae</taxon>
        <taxon>Pseudomonas</taxon>
    </lineage>
</organism>
<gene>
    <name evidence="2" type="ORF">APX70_200582</name>
</gene>
<sequence length="47" mass="5095">MVNSSRAPLLEPGSASGLSSCERTSILRTWSNSLLWSLNTLSLNTRS</sequence>
<protein>
    <submittedName>
        <fullName evidence="2">Uncharacterized protein</fullName>
    </submittedName>
</protein>
<dbReference type="EMBL" id="RBNL01003342">
    <property type="protein sequence ID" value="RML53167.1"/>
    <property type="molecule type" value="Genomic_DNA"/>
</dbReference>
<reference evidence="2 3" key="1">
    <citation type="submission" date="2018-08" db="EMBL/GenBank/DDBJ databases">
        <title>Recombination of ecologically and evolutionarily significant loci maintains genetic cohesion in the Pseudomonas syringae species complex.</title>
        <authorList>
            <person name="Dillon M."/>
            <person name="Thakur S."/>
            <person name="Almeida R.N.D."/>
            <person name="Weir B.S."/>
            <person name="Guttman D.S."/>
        </authorList>
    </citation>
    <scope>NUCLEOTIDE SEQUENCE [LARGE SCALE GENOMIC DNA]</scope>
    <source>
        <strain evidence="2 3">88_10</strain>
    </source>
</reference>
<evidence type="ECO:0000256" key="1">
    <source>
        <dbReference type="SAM" id="MobiDB-lite"/>
    </source>
</evidence>
<dbReference type="AlphaFoldDB" id="A0A3M2WNX7"/>
<evidence type="ECO:0000313" key="3">
    <source>
        <dbReference type="Proteomes" id="UP000282378"/>
    </source>
</evidence>
<accession>A0A3M2WNX7</accession>
<dbReference type="Proteomes" id="UP000282378">
    <property type="component" value="Unassembled WGS sequence"/>
</dbReference>
<comment type="caution">
    <text evidence="2">The sequence shown here is derived from an EMBL/GenBank/DDBJ whole genome shotgun (WGS) entry which is preliminary data.</text>
</comment>
<proteinExistence type="predicted"/>
<evidence type="ECO:0000313" key="2">
    <source>
        <dbReference type="EMBL" id="RML53167.1"/>
    </source>
</evidence>
<name>A0A3M2WNX7_PSEYM</name>